<dbReference type="RefSeq" id="WP_263413234.1">
    <property type="nucleotide sequence ID" value="NZ_BAABBH010000001.1"/>
</dbReference>
<sequence>MNTYSSSTGDEAYLPPELDILCFSHLRWRFVTQRPQHLLRRAAVTRRVFYWEEPIHHAAQAMPLQSNLMPMEVSDAGSDGLPRFALEIMLEDNVTVLRPHLRNDLTEKESAEAQACLLQRFLQFSAISSYITWYYTPMATAFTHALRPAVTVYDCMDELSLFQGAPPALRLREEALLRTADVVFTGGISLYEAKRKRHSNVHAFPSSIDHAHFASATTIQAKGEEPEDQASIPHPRAGFYGVLDERLDTELLRKTTALLPHVHFVLIGPVVKIDANALPAAPNLHYLGGKRYEELPSYLAGWDVALLPFARNESTRFISPTKTPEYLAAGKPVVSTSIRDVVREYGDAGLVSIADTPEAMAQAVSAALLPQTAGWREAVRRKLAQTSWDRTWNQMEAEIADTLAQKRAARNAIGRRQSAPIRALIPGVAAAAAKTLSERTVES</sequence>
<dbReference type="Proteomes" id="UP001634747">
    <property type="component" value="Unassembled WGS sequence"/>
</dbReference>
<proteinExistence type="predicted"/>
<accession>A0ABW9KJV1</accession>
<evidence type="ECO:0000313" key="1">
    <source>
        <dbReference type="EMBL" id="MFN2975236.1"/>
    </source>
</evidence>
<dbReference type="EMBL" id="JBJYXY010000001">
    <property type="protein sequence ID" value="MFN2975236.1"/>
    <property type="molecule type" value="Genomic_DNA"/>
</dbReference>
<name>A0ABW9KJV1_9BACT</name>
<comment type="caution">
    <text evidence="1">The sequence shown here is derived from an EMBL/GenBank/DDBJ whole genome shotgun (WGS) entry which is preliminary data.</text>
</comment>
<gene>
    <name evidence="1" type="ORF">ACK2TP_05625</name>
</gene>
<dbReference type="PANTHER" id="PTHR12526:SF630">
    <property type="entry name" value="GLYCOSYLTRANSFERASE"/>
    <property type="match status" value="1"/>
</dbReference>
<dbReference type="SUPFAM" id="SSF53756">
    <property type="entry name" value="UDP-Glycosyltransferase/glycogen phosphorylase"/>
    <property type="match status" value="1"/>
</dbReference>
<protein>
    <submittedName>
        <fullName evidence="1">Glycosyltransferase family 1 protein</fullName>
    </submittedName>
</protein>
<dbReference type="CDD" id="cd04950">
    <property type="entry name" value="GT4_TuaH-like"/>
    <property type="match status" value="1"/>
</dbReference>
<dbReference type="Pfam" id="PF13692">
    <property type="entry name" value="Glyco_trans_1_4"/>
    <property type="match status" value="1"/>
</dbReference>
<keyword evidence="2" id="KW-1185">Reference proteome</keyword>
<evidence type="ECO:0000313" key="2">
    <source>
        <dbReference type="Proteomes" id="UP001634747"/>
    </source>
</evidence>
<organism evidence="1 2">
    <name type="scientific">Terriglobus aquaticus</name>
    <dbReference type="NCBI Taxonomy" id="940139"/>
    <lineage>
        <taxon>Bacteria</taxon>
        <taxon>Pseudomonadati</taxon>
        <taxon>Acidobacteriota</taxon>
        <taxon>Terriglobia</taxon>
        <taxon>Terriglobales</taxon>
        <taxon>Acidobacteriaceae</taxon>
        <taxon>Terriglobus</taxon>
    </lineage>
</organism>
<dbReference type="PANTHER" id="PTHR12526">
    <property type="entry name" value="GLYCOSYLTRANSFERASE"/>
    <property type="match status" value="1"/>
</dbReference>
<dbReference type="Gene3D" id="3.40.50.2000">
    <property type="entry name" value="Glycogen Phosphorylase B"/>
    <property type="match status" value="1"/>
</dbReference>
<reference evidence="1 2" key="1">
    <citation type="submission" date="2024-12" db="EMBL/GenBank/DDBJ databases">
        <authorList>
            <person name="Lee Y."/>
        </authorList>
    </citation>
    <scope>NUCLEOTIDE SEQUENCE [LARGE SCALE GENOMIC DNA]</scope>
    <source>
        <strain evidence="1 2">03SUJ4</strain>
    </source>
</reference>